<dbReference type="RefSeq" id="XP_009173238.1">
    <property type="nucleotide sequence ID" value="XM_009174974.1"/>
</dbReference>
<dbReference type="AlphaFoldDB" id="A0A074ZBL9"/>
<protein>
    <submittedName>
        <fullName evidence="1">Uncharacterized protein</fullName>
    </submittedName>
</protein>
<reference evidence="1 2" key="1">
    <citation type="submission" date="2013-11" db="EMBL/GenBank/DDBJ databases">
        <title>Opisthorchis viverrini - life in the bile duct.</title>
        <authorList>
            <person name="Young N.D."/>
            <person name="Nagarajan N."/>
            <person name="Lin S.J."/>
            <person name="Korhonen P.K."/>
            <person name="Jex A.R."/>
            <person name="Hall R.S."/>
            <person name="Safavi-Hemami H."/>
            <person name="Kaewkong W."/>
            <person name="Bertrand D."/>
            <person name="Gao S."/>
            <person name="Seet Q."/>
            <person name="Wongkham S."/>
            <person name="Teh B.T."/>
            <person name="Wongkham C."/>
            <person name="Intapan P.M."/>
            <person name="Maleewong W."/>
            <person name="Yang X."/>
            <person name="Hu M."/>
            <person name="Wang Z."/>
            <person name="Hofmann A."/>
            <person name="Sternberg P.W."/>
            <person name="Tan P."/>
            <person name="Wang J."/>
            <person name="Gasser R.B."/>
        </authorList>
    </citation>
    <scope>NUCLEOTIDE SEQUENCE [LARGE SCALE GENOMIC DNA]</scope>
</reference>
<name>A0A074ZBL9_OPIVI</name>
<gene>
    <name evidence="1" type="ORF">T265_09013</name>
</gene>
<proteinExistence type="predicted"/>
<keyword evidence="2" id="KW-1185">Reference proteome</keyword>
<dbReference type="Proteomes" id="UP000054324">
    <property type="component" value="Unassembled WGS sequence"/>
</dbReference>
<dbReference type="GeneID" id="20323192"/>
<sequence>MLQSTGIPAAAATIGHPPVAGVKYASDSDKLLNLVRPKRAGGCMRAEITEDACEMLGLPVAQHGPTQTNFLMVKKRLKVVVVVQLCAMT</sequence>
<evidence type="ECO:0000313" key="2">
    <source>
        <dbReference type="Proteomes" id="UP000054324"/>
    </source>
</evidence>
<accession>A0A074ZBL9</accession>
<dbReference type="EMBL" id="KL596869">
    <property type="protein sequence ID" value="KER23002.1"/>
    <property type="molecule type" value="Genomic_DNA"/>
</dbReference>
<evidence type="ECO:0000313" key="1">
    <source>
        <dbReference type="EMBL" id="KER23002.1"/>
    </source>
</evidence>
<organism evidence="1 2">
    <name type="scientific">Opisthorchis viverrini</name>
    <name type="common">Southeast Asian liver fluke</name>
    <dbReference type="NCBI Taxonomy" id="6198"/>
    <lineage>
        <taxon>Eukaryota</taxon>
        <taxon>Metazoa</taxon>
        <taxon>Spiralia</taxon>
        <taxon>Lophotrochozoa</taxon>
        <taxon>Platyhelminthes</taxon>
        <taxon>Trematoda</taxon>
        <taxon>Digenea</taxon>
        <taxon>Opisthorchiida</taxon>
        <taxon>Opisthorchiata</taxon>
        <taxon>Opisthorchiidae</taxon>
        <taxon>Opisthorchis</taxon>
    </lineage>
</organism>
<dbReference type="KEGG" id="ovi:T265_09013"/>
<dbReference type="CTD" id="20323192"/>